<dbReference type="InterPro" id="IPR001254">
    <property type="entry name" value="Trypsin_dom"/>
</dbReference>
<dbReference type="Gene3D" id="2.40.10.10">
    <property type="entry name" value="Trypsin-like serine proteases"/>
    <property type="match status" value="1"/>
</dbReference>
<feature type="domain" description="F5/8 type C" evidence="1">
    <location>
        <begin position="183"/>
        <end position="347"/>
    </location>
</feature>
<dbReference type="EMBL" id="JACHIR010000001">
    <property type="protein sequence ID" value="MBB5890741.1"/>
    <property type="molecule type" value="Genomic_DNA"/>
</dbReference>
<dbReference type="PANTHER" id="PTHR24260:SF136">
    <property type="entry name" value="GH08193P-RELATED"/>
    <property type="match status" value="1"/>
</dbReference>
<dbReference type="PROSITE" id="PS50240">
    <property type="entry name" value="TRYPSIN_DOM"/>
    <property type="match status" value="1"/>
</dbReference>
<feature type="domain" description="F5/8 type C" evidence="1">
    <location>
        <begin position="348"/>
        <end position="450"/>
    </location>
</feature>
<dbReference type="InterPro" id="IPR001314">
    <property type="entry name" value="Peptidase_S1A"/>
</dbReference>
<name>A0A7W9KDU6_9PSEU</name>
<dbReference type="InterPro" id="IPR008979">
    <property type="entry name" value="Galactose-bd-like_sf"/>
</dbReference>
<dbReference type="SUPFAM" id="SSF50494">
    <property type="entry name" value="Trypsin-like serine proteases"/>
    <property type="match status" value="1"/>
</dbReference>
<dbReference type="InterPro" id="IPR043504">
    <property type="entry name" value="Peptidase_S1_PA_chymotrypsin"/>
</dbReference>
<dbReference type="Pfam" id="PF00089">
    <property type="entry name" value="Trypsin"/>
    <property type="match status" value="1"/>
</dbReference>
<organism evidence="3 4">
    <name type="scientific">Kutzneria kofuensis</name>
    <dbReference type="NCBI Taxonomy" id="103725"/>
    <lineage>
        <taxon>Bacteria</taxon>
        <taxon>Bacillati</taxon>
        <taxon>Actinomycetota</taxon>
        <taxon>Actinomycetes</taxon>
        <taxon>Pseudonocardiales</taxon>
        <taxon>Pseudonocardiaceae</taxon>
        <taxon>Kutzneria</taxon>
    </lineage>
</organism>
<keyword evidence="4" id="KW-1185">Reference proteome</keyword>
<dbReference type="Gene3D" id="2.60.120.260">
    <property type="entry name" value="Galactose-binding domain-like"/>
    <property type="match status" value="2"/>
</dbReference>
<dbReference type="Pfam" id="PF00754">
    <property type="entry name" value="F5_F8_type_C"/>
    <property type="match status" value="2"/>
</dbReference>
<comment type="caution">
    <text evidence="3">The sequence shown here is derived from an EMBL/GenBank/DDBJ whole genome shotgun (WGS) entry which is preliminary data.</text>
</comment>
<dbReference type="InterPro" id="IPR000421">
    <property type="entry name" value="FA58C"/>
</dbReference>
<dbReference type="InterPro" id="IPR051333">
    <property type="entry name" value="CLIP_Serine_Protease"/>
</dbReference>
<dbReference type="PRINTS" id="PR00722">
    <property type="entry name" value="CHYMOTRYPSIN"/>
</dbReference>
<dbReference type="PROSITE" id="PS50022">
    <property type="entry name" value="FA58C_3"/>
    <property type="match status" value="2"/>
</dbReference>
<gene>
    <name evidence="3" type="ORF">BJ998_001937</name>
</gene>
<accession>A0A7W9KDU6</accession>
<dbReference type="GO" id="GO:0004252">
    <property type="term" value="F:serine-type endopeptidase activity"/>
    <property type="evidence" value="ECO:0007669"/>
    <property type="project" value="InterPro"/>
</dbReference>
<evidence type="ECO:0000259" key="2">
    <source>
        <dbReference type="PROSITE" id="PS50240"/>
    </source>
</evidence>
<evidence type="ECO:0008006" key="5">
    <source>
        <dbReference type="Google" id="ProtNLM"/>
    </source>
</evidence>
<dbReference type="Proteomes" id="UP000585638">
    <property type="component" value="Unassembled WGS sequence"/>
</dbReference>
<dbReference type="SUPFAM" id="SSF49785">
    <property type="entry name" value="Galactose-binding domain-like"/>
    <property type="match status" value="2"/>
</dbReference>
<proteinExistence type="predicted"/>
<dbReference type="RefSeq" id="WP_184860385.1">
    <property type="nucleotide sequence ID" value="NZ_BAAAWY010000046.1"/>
</dbReference>
<dbReference type="AlphaFoldDB" id="A0A7W9KDU6"/>
<dbReference type="SMART" id="SM00020">
    <property type="entry name" value="Tryp_SPc"/>
    <property type="match status" value="1"/>
</dbReference>
<dbReference type="PROSITE" id="PS51257">
    <property type="entry name" value="PROKAR_LIPOPROTEIN"/>
    <property type="match status" value="1"/>
</dbReference>
<evidence type="ECO:0000313" key="3">
    <source>
        <dbReference type="EMBL" id="MBB5890741.1"/>
    </source>
</evidence>
<evidence type="ECO:0000313" key="4">
    <source>
        <dbReference type="Proteomes" id="UP000585638"/>
    </source>
</evidence>
<dbReference type="GO" id="GO:0006508">
    <property type="term" value="P:proteolysis"/>
    <property type="evidence" value="ECO:0007669"/>
    <property type="project" value="InterPro"/>
</dbReference>
<sequence>MDGRACNGVLVSNQWVLTAASCFPENPTGGAPTKAASAVFYKETVKIVNLVIRSDRDLALAKLEVPVGQVPPMALATTTPVVGEGVRADGYGRTATEWVPDNGENASFTVSGVSPTTVSTAAVNGHDTCKGWAGGPLVRQVGVNLELVGIHSTSWQHGCLGETETRSGSTATRTDDIADWIRQNTPRVPDPDLAIQKPVTASSSYEADGWSAKNLVDGSSSTAWSSDSSLDKNHTESLTVDLAGALNVRKLVLYPRGDGSNVGTGFPVDFTVDTTLDDPTSPDARWTKIFTEAGFPKPTSAAPLEFSLATSFGGASAGALRITGTNLSTDPNGQYRMQLAEVAVYGANTTTGKPVTTSSTQEVPSSGWSANYAVDGVRSANGTGRDGWTSGGGPADRSEWIEVSDIGGFPMTSIDLYPRADVPDGSVGFPSTFTVEGSTDGGKTWTQLANGSGMPIASAGGARRLTFPATNFSAVKVTGSGFKADQFGNYYMQLGEVEVR</sequence>
<reference evidence="3 4" key="1">
    <citation type="submission" date="2020-08" db="EMBL/GenBank/DDBJ databases">
        <title>Sequencing the genomes of 1000 actinobacteria strains.</title>
        <authorList>
            <person name="Klenk H.-P."/>
        </authorList>
    </citation>
    <scope>NUCLEOTIDE SEQUENCE [LARGE SCALE GENOMIC DNA]</scope>
    <source>
        <strain evidence="3 4">DSM 43851</strain>
    </source>
</reference>
<dbReference type="InterPro" id="IPR009003">
    <property type="entry name" value="Peptidase_S1_PA"/>
</dbReference>
<protein>
    <recommendedName>
        <fullName evidence="5">F5/8 type C domain-containing protein</fullName>
    </recommendedName>
</protein>
<evidence type="ECO:0000259" key="1">
    <source>
        <dbReference type="PROSITE" id="PS50022"/>
    </source>
</evidence>
<feature type="domain" description="Peptidase S1" evidence="2">
    <location>
        <begin position="1"/>
        <end position="186"/>
    </location>
</feature>
<dbReference type="PANTHER" id="PTHR24260">
    <property type="match status" value="1"/>
</dbReference>